<dbReference type="EMBL" id="FORO01000032">
    <property type="protein sequence ID" value="SFJ47060.1"/>
    <property type="molecule type" value="Genomic_DNA"/>
</dbReference>
<evidence type="ECO:0000313" key="1">
    <source>
        <dbReference type="EMBL" id="SFJ47060.1"/>
    </source>
</evidence>
<organism evidence="1 2">
    <name type="scientific">Natronobacterium gregoryi</name>
    <dbReference type="NCBI Taxonomy" id="44930"/>
    <lineage>
        <taxon>Archaea</taxon>
        <taxon>Methanobacteriati</taxon>
        <taxon>Methanobacteriota</taxon>
        <taxon>Stenosarchaea group</taxon>
        <taxon>Halobacteria</taxon>
        <taxon>Halobacteriales</taxon>
        <taxon>Natrialbaceae</taxon>
        <taxon>Natronobacterium</taxon>
    </lineage>
</organism>
<proteinExistence type="predicted"/>
<name>A0A1I3RM06_9EURY</name>
<reference evidence="1 2" key="1">
    <citation type="submission" date="2016-10" db="EMBL/GenBank/DDBJ databases">
        <authorList>
            <person name="de Groot N.N."/>
        </authorList>
    </citation>
    <scope>NUCLEOTIDE SEQUENCE [LARGE SCALE GENOMIC DNA]</scope>
    <source>
        <strain evidence="1 2">SP2</strain>
    </source>
</reference>
<accession>A0A1I3RM06</accession>
<dbReference type="AlphaFoldDB" id="A0A1I3RM06"/>
<protein>
    <submittedName>
        <fullName evidence="1">Uncharacterized protein</fullName>
    </submittedName>
</protein>
<sequence length="33" mass="3863">MALEGLMVDCICTYRNLSAYEYPDHYCEFDIAI</sequence>
<gene>
    <name evidence="1" type="ORF">SAMN05443661_13220</name>
</gene>
<evidence type="ECO:0000313" key="2">
    <source>
        <dbReference type="Proteomes" id="UP000182829"/>
    </source>
</evidence>
<dbReference type="Proteomes" id="UP000182829">
    <property type="component" value="Unassembled WGS sequence"/>
</dbReference>